<keyword evidence="2" id="KW-1185">Reference proteome</keyword>
<name>A0A928YUI5_9GAMM</name>
<proteinExistence type="predicted"/>
<protein>
    <submittedName>
        <fullName evidence="1">Uncharacterized protein</fullName>
    </submittedName>
</protein>
<reference evidence="1" key="1">
    <citation type="submission" date="2018-07" db="EMBL/GenBank/DDBJ databases">
        <title>Genome assembly of strain Ka43.</title>
        <authorList>
            <person name="Kukolya J."/>
            <person name="Nagy I."/>
            <person name="Horvath B."/>
            <person name="Toth A."/>
        </authorList>
    </citation>
    <scope>NUCLEOTIDE SEQUENCE</scope>
    <source>
        <strain evidence="1">KB43</strain>
    </source>
</reference>
<gene>
    <name evidence="1" type="ORF">C4F51_09865</name>
</gene>
<accession>A0A928YUI5</accession>
<dbReference type="EMBL" id="PRDL01000001">
    <property type="protein sequence ID" value="MBE8717495.1"/>
    <property type="molecule type" value="Genomic_DNA"/>
</dbReference>
<organism evidence="1 2">
    <name type="scientific">Cellvibrio polysaccharolyticus</name>
    <dbReference type="NCBI Taxonomy" id="2082724"/>
    <lineage>
        <taxon>Bacteria</taxon>
        <taxon>Pseudomonadati</taxon>
        <taxon>Pseudomonadota</taxon>
        <taxon>Gammaproteobacteria</taxon>
        <taxon>Cellvibrionales</taxon>
        <taxon>Cellvibrionaceae</taxon>
        <taxon>Cellvibrio</taxon>
    </lineage>
</organism>
<evidence type="ECO:0000313" key="2">
    <source>
        <dbReference type="Proteomes" id="UP000652567"/>
    </source>
</evidence>
<dbReference type="AlphaFoldDB" id="A0A928YUI5"/>
<comment type="caution">
    <text evidence="1">The sequence shown here is derived from an EMBL/GenBank/DDBJ whole genome shotgun (WGS) entry which is preliminary data.</text>
</comment>
<sequence>MCGGLGNGTLDHYLPKDDYPEYSFFSKNLVPACSCNSLRRKAVKGVVSPSRAIHPYFDDFLSDRLYQAVFKGQFDTPGISIEIIDGNHPQKDILRYHLDEVISNDGTQGWFEKYWSSLSDRPHDMLELVLPCGPQNLTGSELKAALNRYRNSKDKEYQTPNNWYSIFYTGLMSDNDRLDQLATKINQLRQPIT</sequence>
<dbReference type="Proteomes" id="UP000652567">
    <property type="component" value="Unassembled WGS sequence"/>
</dbReference>
<evidence type="ECO:0000313" key="1">
    <source>
        <dbReference type="EMBL" id="MBE8717495.1"/>
    </source>
</evidence>